<dbReference type="STRING" id="1209931.A0A135V711"/>
<dbReference type="EMBL" id="JFFI01000312">
    <property type="protein sequence ID" value="KXH68395.1"/>
    <property type="molecule type" value="Genomic_DNA"/>
</dbReference>
<reference evidence="2 3" key="1">
    <citation type="submission" date="2014-02" db="EMBL/GenBank/DDBJ databases">
        <title>The genome sequence of Colletotrichum salicis CBS 607.94.</title>
        <authorList>
            <person name="Baroncelli R."/>
            <person name="Thon M.R."/>
        </authorList>
    </citation>
    <scope>NUCLEOTIDE SEQUENCE [LARGE SCALE GENOMIC DNA]</scope>
    <source>
        <strain evidence="2 3">CBS 607.94</strain>
    </source>
</reference>
<dbReference type="Proteomes" id="UP000070121">
    <property type="component" value="Unassembled WGS sequence"/>
</dbReference>
<dbReference type="OrthoDB" id="62952at2759"/>
<evidence type="ECO:0000313" key="2">
    <source>
        <dbReference type="EMBL" id="KXH68395.1"/>
    </source>
</evidence>
<dbReference type="PANTHER" id="PTHR38790">
    <property type="entry name" value="2EXR DOMAIN-CONTAINING PROTEIN-RELATED"/>
    <property type="match status" value="1"/>
</dbReference>
<sequence length="356" mass="40728">MTSSPTKLMDTGKVTSAMFTLTLKIRPVPGKYIRSRKGLFSLCQLPLNIHYLIYEFALVEAKRRDIEHTPDCSGYSRSFKYLEPPAFLLKDVVTSEEPHRLFWDLDGYYWPREHLYRCDQRKGLGLLLASKQVHTEAAPIFWSENTSSFLSGHEVITALNHLLRPKYRDLISSISVLSTDQRGTPSNVQFASNVEQGCGPVPWDSFWQTMLRCRNLKAIEVPAVALETSPSGFHQFAIEKPALSISLVDLIPFRKWTNNLNLKTWCPFFKRIVEEEGLDEEQAAELWETGYTYTVYSDSEPSRTEPSYTEAIIGSATCHLPRAISNRRASKKVLKNKKKATRTDAENRRKEKKRGS</sequence>
<proteinExistence type="predicted"/>
<keyword evidence="3" id="KW-1185">Reference proteome</keyword>
<dbReference type="PANTHER" id="PTHR38790:SF9">
    <property type="entry name" value="F-BOX DOMAIN-CONTAINING PROTEIN"/>
    <property type="match status" value="1"/>
</dbReference>
<dbReference type="AlphaFoldDB" id="A0A135V711"/>
<name>A0A135V711_9PEZI</name>
<protein>
    <submittedName>
        <fullName evidence="2">Uncharacterized protein</fullName>
    </submittedName>
</protein>
<evidence type="ECO:0000313" key="3">
    <source>
        <dbReference type="Proteomes" id="UP000070121"/>
    </source>
</evidence>
<gene>
    <name evidence="2" type="ORF">CSAL01_00268</name>
</gene>
<comment type="caution">
    <text evidence="2">The sequence shown here is derived from an EMBL/GenBank/DDBJ whole genome shotgun (WGS) entry which is preliminary data.</text>
</comment>
<feature type="region of interest" description="Disordered" evidence="1">
    <location>
        <begin position="328"/>
        <end position="356"/>
    </location>
</feature>
<accession>A0A135V711</accession>
<feature type="compositionally biased region" description="Basic residues" evidence="1">
    <location>
        <begin position="328"/>
        <end position="340"/>
    </location>
</feature>
<organism evidence="2 3">
    <name type="scientific">Colletotrichum salicis</name>
    <dbReference type="NCBI Taxonomy" id="1209931"/>
    <lineage>
        <taxon>Eukaryota</taxon>
        <taxon>Fungi</taxon>
        <taxon>Dikarya</taxon>
        <taxon>Ascomycota</taxon>
        <taxon>Pezizomycotina</taxon>
        <taxon>Sordariomycetes</taxon>
        <taxon>Hypocreomycetidae</taxon>
        <taxon>Glomerellales</taxon>
        <taxon>Glomerellaceae</taxon>
        <taxon>Colletotrichum</taxon>
        <taxon>Colletotrichum acutatum species complex</taxon>
    </lineage>
</organism>
<evidence type="ECO:0000256" key="1">
    <source>
        <dbReference type="SAM" id="MobiDB-lite"/>
    </source>
</evidence>